<name>L9ZSZ4_9EURY</name>
<dbReference type="STRING" id="1230458.C484_15382"/>
<keyword evidence="3" id="KW-0863">Zinc-finger</keyword>
<dbReference type="PANTHER" id="PTHR11618">
    <property type="entry name" value="TRANSCRIPTION INITIATION FACTOR IIB-RELATED"/>
    <property type="match status" value="1"/>
</dbReference>
<evidence type="ECO:0000256" key="1">
    <source>
        <dbReference type="ARBA" id="ARBA00010857"/>
    </source>
</evidence>
<dbReference type="InterPro" id="IPR013150">
    <property type="entry name" value="TFIIB_cyclin"/>
</dbReference>
<dbReference type="PANTHER" id="PTHR11618:SF13">
    <property type="entry name" value="TRANSCRIPTION INITIATION FACTOR IIB"/>
    <property type="match status" value="1"/>
</dbReference>
<feature type="domain" description="Cyclin-like" evidence="8">
    <location>
        <begin position="121"/>
        <end position="202"/>
    </location>
</feature>
<proteinExistence type="inferred from homology"/>
<dbReference type="InterPro" id="IPR013763">
    <property type="entry name" value="Cyclin-like_dom"/>
</dbReference>
<accession>L9ZSZ4</accession>
<evidence type="ECO:0000256" key="3">
    <source>
        <dbReference type="ARBA" id="ARBA00022771"/>
    </source>
</evidence>
<dbReference type="AlphaFoldDB" id="L9ZSZ4"/>
<dbReference type="SMART" id="SM00385">
    <property type="entry name" value="CYCLIN"/>
    <property type="match status" value="2"/>
</dbReference>
<dbReference type="EMBL" id="AOIL01000051">
    <property type="protein sequence ID" value="ELY88308.1"/>
    <property type="molecule type" value="Genomic_DNA"/>
</dbReference>
<dbReference type="OrthoDB" id="7429at2157"/>
<keyword evidence="10" id="KW-1185">Reference proteome</keyword>
<dbReference type="PRINTS" id="PR00685">
    <property type="entry name" value="TIFACTORIIB"/>
</dbReference>
<dbReference type="SUPFAM" id="SSF47954">
    <property type="entry name" value="Cyclin-like"/>
    <property type="match status" value="2"/>
</dbReference>
<dbReference type="Pfam" id="PF00382">
    <property type="entry name" value="TFIIB"/>
    <property type="match status" value="2"/>
</dbReference>
<comment type="caution">
    <text evidence="9">The sequence shown here is derived from an EMBL/GenBank/DDBJ whole genome shotgun (WGS) entry which is preliminary data.</text>
</comment>
<evidence type="ECO:0000256" key="5">
    <source>
        <dbReference type="ARBA" id="ARBA00023015"/>
    </source>
</evidence>
<comment type="similarity">
    <text evidence="1">Belongs to the TFIIB family.</text>
</comment>
<feature type="region of interest" description="Disordered" evidence="7">
    <location>
        <begin position="43"/>
        <end position="94"/>
    </location>
</feature>
<dbReference type="SUPFAM" id="SSF57783">
    <property type="entry name" value="Zinc beta-ribbon"/>
    <property type="match status" value="1"/>
</dbReference>
<keyword evidence="5" id="KW-0805">Transcription regulation</keyword>
<dbReference type="RefSeq" id="WP_006826743.1">
    <property type="nucleotide sequence ID" value="NZ_AOIL01000051.1"/>
</dbReference>
<evidence type="ECO:0000256" key="2">
    <source>
        <dbReference type="ARBA" id="ARBA00022737"/>
    </source>
</evidence>
<reference evidence="9 10" key="1">
    <citation type="journal article" date="2014" name="PLoS Genet.">
        <title>Phylogenetically driven sequencing of extremely halophilic archaea reveals strategies for static and dynamic osmo-response.</title>
        <authorList>
            <person name="Becker E.A."/>
            <person name="Seitzer P.M."/>
            <person name="Tritt A."/>
            <person name="Larsen D."/>
            <person name="Krusor M."/>
            <person name="Yao A.I."/>
            <person name="Wu D."/>
            <person name="Madern D."/>
            <person name="Eisen J.A."/>
            <person name="Darling A.E."/>
            <person name="Facciotti M.T."/>
        </authorList>
    </citation>
    <scope>NUCLEOTIDE SEQUENCE [LARGE SCALE GENOMIC DNA]</scope>
    <source>
        <strain evidence="9 10">DSM 12281</strain>
    </source>
</reference>
<dbReference type="GO" id="GO:0097550">
    <property type="term" value="C:transcription preinitiation complex"/>
    <property type="evidence" value="ECO:0007669"/>
    <property type="project" value="TreeGrafter"/>
</dbReference>
<dbReference type="GO" id="GO:0017025">
    <property type="term" value="F:TBP-class protein binding"/>
    <property type="evidence" value="ECO:0007669"/>
    <property type="project" value="InterPro"/>
</dbReference>
<dbReference type="PATRIC" id="fig|1230458.4.peg.3110"/>
<dbReference type="Pfam" id="PF08271">
    <property type="entry name" value="Zn_Ribbon_TF"/>
    <property type="match status" value="1"/>
</dbReference>
<gene>
    <name evidence="9" type="ORF">C484_15382</name>
</gene>
<keyword evidence="3" id="KW-0479">Metal-binding</keyword>
<dbReference type="Gene3D" id="1.10.472.170">
    <property type="match status" value="1"/>
</dbReference>
<dbReference type="Gene3D" id="1.10.472.10">
    <property type="entry name" value="Cyclin-like"/>
    <property type="match status" value="1"/>
</dbReference>
<dbReference type="GO" id="GO:0070897">
    <property type="term" value="P:transcription preinitiation complex assembly"/>
    <property type="evidence" value="ECO:0007669"/>
    <property type="project" value="InterPro"/>
</dbReference>
<evidence type="ECO:0000256" key="7">
    <source>
        <dbReference type="SAM" id="MobiDB-lite"/>
    </source>
</evidence>
<evidence type="ECO:0000256" key="6">
    <source>
        <dbReference type="ARBA" id="ARBA00023163"/>
    </source>
</evidence>
<dbReference type="InterPro" id="IPR036915">
    <property type="entry name" value="Cyclin-like_sf"/>
</dbReference>
<evidence type="ECO:0000259" key="8">
    <source>
        <dbReference type="SMART" id="SM00385"/>
    </source>
</evidence>
<dbReference type="InterPro" id="IPR013137">
    <property type="entry name" value="Znf_TFIIB"/>
</dbReference>
<dbReference type="InterPro" id="IPR000812">
    <property type="entry name" value="TFIIB"/>
</dbReference>
<organism evidence="9 10">
    <name type="scientific">Natrialba taiwanensis DSM 12281</name>
    <dbReference type="NCBI Taxonomy" id="1230458"/>
    <lineage>
        <taxon>Archaea</taxon>
        <taxon>Methanobacteriati</taxon>
        <taxon>Methanobacteriota</taxon>
        <taxon>Stenosarchaea group</taxon>
        <taxon>Halobacteria</taxon>
        <taxon>Halobacteriales</taxon>
        <taxon>Natrialbaceae</taxon>
        <taxon>Natrialba</taxon>
    </lineage>
</organism>
<feature type="domain" description="Cyclin-like" evidence="8">
    <location>
        <begin position="215"/>
        <end position="298"/>
    </location>
</feature>
<feature type="compositionally biased region" description="Basic and acidic residues" evidence="7">
    <location>
        <begin position="43"/>
        <end position="56"/>
    </location>
</feature>
<evidence type="ECO:0000256" key="4">
    <source>
        <dbReference type="ARBA" id="ARBA00022833"/>
    </source>
</evidence>
<evidence type="ECO:0000313" key="9">
    <source>
        <dbReference type="EMBL" id="ELY88308.1"/>
    </source>
</evidence>
<keyword evidence="6" id="KW-0804">Transcription</keyword>
<keyword evidence="2" id="KW-0677">Repeat</keyword>
<sequence>MAQSDSSPTCPECGGFLRLTATETVCEDCGLVLGEDPIDRGPEWRSFVDDDTDRRRTGAPLTRSRHDRGLSTQIGYGSDSVPDRSTRITGRKRRQLSRLRREHTRATISTKAEYNQVLGFTEIKRITARLSLPDCLREQACALFDSAQSENLLQGRSIEGFAAACVYTSCRVRSLPRTIDEVVTIAAATEAELKAAYDALNRDLGLPTGPIDPGQYLPRFASNLDLDTAVERRAREHLDSLVTANRIGGRNPSGVAAACLYKAACDCPHTESITQTAAAEVADVATVTIRSTLTELRSLSADS</sequence>
<protein>
    <submittedName>
        <fullName evidence="9">Zinc finger TFIIB-type domain-containing protein</fullName>
    </submittedName>
</protein>
<keyword evidence="4" id="KW-0862">Zinc</keyword>
<dbReference type="Proteomes" id="UP000011648">
    <property type="component" value="Unassembled WGS sequence"/>
</dbReference>
<dbReference type="GO" id="GO:0008270">
    <property type="term" value="F:zinc ion binding"/>
    <property type="evidence" value="ECO:0007669"/>
    <property type="project" value="UniProtKB-KW"/>
</dbReference>
<evidence type="ECO:0000313" key="10">
    <source>
        <dbReference type="Proteomes" id="UP000011648"/>
    </source>
</evidence>